<keyword evidence="2" id="KW-1185">Reference proteome</keyword>
<accession>A0AA38LGA9</accession>
<feature type="non-terminal residue" evidence="1">
    <location>
        <position position="138"/>
    </location>
</feature>
<dbReference type="EMBL" id="JAHRHJ020000003">
    <property type="protein sequence ID" value="KAH9321170.1"/>
    <property type="molecule type" value="Genomic_DNA"/>
</dbReference>
<name>A0AA38LGA9_TAXCH</name>
<reference evidence="1 2" key="1">
    <citation type="journal article" date="2021" name="Nat. Plants">
        <title>The Taxus genome provides insights into paclitaxel biosynthesis.</title>
        <authorList>
            <person name="Xiong X."/>
            <person name="Gou J."/>
            <person name="Liao Q."/>
            <person name="Li Y."/>
            <person name="Zhou Q."/>
            <person name="Bi G."/>
            <person name="Li C."/>
            <person name="Du R."/>
            <person name="Wang X."/>
            <person name="Sun T."/>
            <person name="Guo L."/>
            <person name="Liang H."/>
            <person name="Lu P."/>
            <person name="Wu Y."/>
            <person name="Zhang Z."/>
            <person name="Ro D.K."/>
            <person name="Shang Y."/>
            <person name="Huang S."/>
            <person name="Yan J."/>
        </authorList>
    </citation>
    <scope>NUCLEOTIDE SEQUENCE [LARGE SCALE GENOMIC DNA]</scope>
    <source>
        <strain evidence="1">Ta-2019</strain>
    </source>
</reference>
<organism evidence="1 2">
    <name type="scientific">Taxus chinensis</name>
    <name type="common">Chinese yew</name>
    <name type="synonym">Taxus wallichiana var. chinensis</name>
    <dbReference type="NCBI Taxonomy" id="29808"/>
    <lineage>
        <taxon>Eukaryota</taxon>
        <taxon>Viridiplantae</taxon>
        <taxon>Streptophyta</taxon>
        <taxon>Embryophyta</taxon>
        <taxon>Tracheophyta</taxon>
        <taxon>Spermatophyta</taxon>
        <taxon>Pinopsida</taxon>
        <taxon>Pinidae</taxon>
        <taxon>Conifers II</taxon>
        <taxon>Cupressales</taxon>
        <taxon>Taxaceae</taxon>
        <taxon>Taxus</taxon>
    </lineage>
</organism>
<gene>
    <name evidence="1" type="ORF">KI387_015809</name>
</gene>
<dbReference type="AlphaFoldDB" id="A0AA38LGA9"/>
<proteinExistence type="predicted"/>
<dbReference type="Proteomes" id="UP000824469">
    <property type="component" value="Unassembled WGS sequence"/>
</dbReference>
<evidence type="ECO:0000313" key="1">
    <source>
        <dbReference type="EMBL" id="KAH9321170.1"/>
    </source>
</evidence>
<evidence type="ECO:0000313" key="2">
    <source>
        <dbReference type="Proteomes" id="UP000824469"/>
    </source>
</evidence>
<comment type="caution">
    <text evidence="1">The sequence shown here is derived from an EMBL/GenBank/DDBJ whole genome shotgun (WGS) entry which is preliminary data.</text>
</comment>
<protein>
    <submittedName>
        <fullName evidence="1">Uncharacterized protein</fullName>
    </submittedName>
</protein>
<sequence>MFSMGPSALKIEGFSTAMPSPSRALEVNKLKRNSSTIEEISVLTDPISIPDLSRFSALRENLNSEAALSRHLSLDEEGAQSQPLINSQRRRRCASESNICEMGGLRPRQQSFRYGVGHAASETYLLTRLSFKLLRYLG</sequence>